<dbReference type="PROSITE" id="PS51257">
    <property type="entry name" value="PROKAR_LIPOPROTEIN"/>
    <property type="match status" value="1"/>
</dbReference>
<dbReference type="Proteomes" id="UP000289821">
    <property type="component" value="Unassembled WGS sequence"/>
</dbReference>
<dbReference type="EMBL" id="QOVI01000005">
    <property type="protein sequence ID" value="RXG13392.1"/>
    <property type="molecule type" value="Genomic_DNA"/>
</dbReference>
<accession>A0A4Q0NRT5</accession>
<protein>
    <recommendedName>
        <fullName evidence="4">Lipocalin-like protein</fullName>
    </recommendedName>
</protein>
<dbReference type="AlphaFoldDB" id="A0A4Q0NRT5"/>
<sequence>MKKLLFIAAILLFVSSCANDDDTVIQLENSDLQGDWSMTSETEVENETWKVTYTFSLSGGFEAVTTYKNQESNALIGYGYKREGSYSFKQDSIIIITEKEFVLPSDSDYYVEDSSELEELDVFYSNTMGYSLTENRSKLTLKYKPCGPLENCVTETILFKE</sequence>
<organism evidence="2 3">
    <name type="scientific">Leeuwenhoekiella aestuarii</name>
    <dbReference type="NCBI Taxonomy" id="2249426"/>
    <lineage>
        <taxon>Bacteria</taxon>
        <taxon>Pseudomonadati</taxon>
        <taxon>Bacteroidota</taxon>
        <taxon>Flavobacteriia</taxon>
        <taxon>Flavobacteriales</taxon>
        <taxon>Flavobacteriaceae</taxon>
        <taxon>Leeuwenhoekiella</taxon>
    </lineage>
</organism>
<evidence type="ECO:0000313" key="3">
    <source>
        <dbReference type="Proteomes" id="UP000289821"/>
    </source>
</evidence>
<feature type="signal peptide" evidence="1">
    <location>
        <begin position="1"/>
        <end position="20"/>
    </location>
</feature>
<dbReference type="RefSeq" id="WP_128762152.1">
    <property type="nucleotide sequence ID" value="NZ_QOVI01000005.1"/>
</dbReference>
<gene>
    <name evidence="2" type="ORF">DSM04_105373</name>
</gene>
<proteinExistence type="predicted"/>
<comment type="caution">
    <text evidence="2">The sequence shown here is derived from an EMBL/GenBank/DDBJ whole genome shotgun (WGS) entry which is preliminary data.</text>
</comment>
<evidence type="ECO:0000313" key="2">
    <source>
        <dbReference type="EMBL" id="RXG13392.1"/>
    </source>
</evidence>
<reference evidence="2 3" key="1">
    <citation type="submission" date="2018-07" db="EMBL/GenBank/DDBJ databases">
        <title>Leeuwenhoekiella genomics.</title>
        <authorList>
            <person name="Tahon G."/>
            <person name="Willems A."/>
        </authorList>
    </citation>
    <scope>NUCLEOTIDE SEQUENCE [LARGE SCALE GENOMIC DNA]</scope>
    <source>
        <strain evidence="2 3">R-50232</strain>
    </source>
</reference>
<name>A0A4Q0NRT5_9FLAO</name>
<dbReference type="OrthoDB" id="1450111at2"/>
<evidence type="ECO:0000256" key="1">
    <source>
        <dbReference type="SAM" id="SignalP"/>
    </source>
</evidence>
<keyword evidence="1" id="KW-0732">Signal</keyword>
<feature type="chain" id="PRO_5020595382" description="Lipocalin-like protein" evidence="1">
    <location>
        <begin position="21"/>
        <end position="161"/>
    </location>
</feature>
<evidence type="ECO:0008006" key="4">
    <source>
        <dbReference type="Google" id="ProtNLM"/>
    </source>
</evidence>
<keyword evidence="3" id="KW-1185">Reference proteome</keyword>